<dbReference type="AlphaFoldDB" id="A0A1G2LS56"/>
<evidence type="ECO:0000313" key="2">
    <source>
        <dbReference type="Proteomes" id="UP000177171"/>
    </source>
</evidence>
<reference evidence="1 2" key="1">
    <citation type="journal article" date="2016" name="Nat. Commun.">
        <title>Thousands of microbial genomes shed light on interconnected biogeochemical processes in an aquifer system.</title>
        <authorList>
            <person name="Anantharaman K."/>
            <person name="Brown C.T."/>
            <person name="Hug L.A."/>
            <person name="Sharon I."/>
            <person name="Castelle C.J."/>
            <person name="Probst A.J."/>
            <person name="Thomas B.C."/>
            <person name="Singh A."/>
            <person name="Wilkins M.J."/>
            <person name="Karaoz U."/>
            <person name="Brodie E.L."/>
            <person name="Williams K.H."/>
            <person name="Hubbard S.S."/>
            <person name="Banfield J.F."/>
        </authorList>
    </citation>
    <scope>NUCLEOTIDE SEQUENCE [LARGE SCALE GENOMIC DNA]</scope>
</reference>
<name>A0A1G2LS56_9BACT</name>
<evidence type="ECO:0000313" key="1">
    <source>
        <dbReference type="EMBL" id="OHA14456.1"/>
    </source>
</evidence>
<gene>
    <name evidence="1" type="ORF">A3G49_06425</name>
</gene>
<dbReference type="EMBL" id="MHQY01000007">
    <property type="protein sequence ID" value="OHA14456.1"/>
    <property type="molecule type" value="Genomic_DNA"/>
</dbReference>
<accession>A0A1G2LS56</accession>
<comment type="caution">
    <text evidence="1">The sequence shown here is derived from an EMBL/GenBank/DDBJ whole genome shotgun (WGS) entry which is preliminary data.</text>
</comment>
<organism evidence="1 2">
    <name type="scientific">Candidatus Sungbacteria bacterium RIFCSPLOWO2_12_FULL_41_11</name>
    <dbReference type="NCBI Taxonomy" id="1802286"/>
    <lineage>
        <taxon>Bacteria</taxon>
        <taxon>Candidatus Sungiibacteriota</taxon>
    </lineage>
</organism>
<protein>
    <submittedName>
        <fullName evidence="1">Uncharacterized protein</fullName>
    </submittedName>
</protein>
<dbReference type="Proteomes" id="UP000177171">
    <property type="component" value="Unassembled WGS sequence"/>
</dbReference>
<proteinExistence type="predicted"/>
<sequence length="106" mass="12454">MVEQPGEKIHQSPESVHERIKELRKIIYGIAKKSEGADLFRKINSREYDFAMQIQKNHPDYVKYRSYHQLIGSTPSHRSLDGDFEGIDSVETFYKILIEEIKNNDK</sequence>